<gene>
    <name evidence="1" type="ORF">DV515_00012669</name>
</gene>
<name>A0A3L8S368_CHLGU</name>
<evidence type="ECO:0000313" key="2">
    <source>
        <dbReference type="Proteomes" id="UP000276834"/>
    </source>
</evidence>
<evidence type="ECO:0000313" key="1">
    <source>
        <dbReference type="EMBL" id="RLV96406.1"/>
    </source>
</evidence>
<accession>A0A3L8S368</accession>
<sequence length="61" mass="6743">MVLAASPVWQSATTTSAIKKRLWLSRQNSANCERSQRQRNAMALRARRTQPCAGLSLLGAE</sequence>
<organism evidence="1 2">
    <name type="scientific">Chloebia gouldiae</name>
    <name type="common">Gouldian finch</name>
    <name type="synonym">Erythrura gouldiae</name>
    <dbReference type="NCBI Taxonomy" id="44316"/>
    <lineage>
        <taxon>Eukaryota</taxon>
        <taxon>Metazoa</taxon>
        <taxon>Chordata</taxon>
        <taxon>Craniata</taxon>
        <taxon>Vertebrata</taxon>
        <taxon>Euteleostomi</taxon>
        <taxon>Archelosauria</taxon>
        <taxon>Archosauria</taxon>
        <taxon>Dinosauria</taxon>
        <taxon>Saurischia</taxon>
        <taxon>Theropoda</taxon>
        <taxon>Coelurosauria</taxon>
        <taxon>Aves</taxon>
        <taxon>Neognathae</taxon>
        <taxon>Neoaves</taxon>
        <taxon>Telluraves</taxon>
        <taxon>Australaves</taxon>
        <taxon>Passeriformes</taxon>
        <taxon>Passeroidea</taxon>
        <taxon>Passeridae</taxon>
        <taxon>Chloebia</taxon>
    </lineage>
</organism>
<proteinExistence type="predicted"/>
<protein>
    <submittedName>
        <fullName evidence="1">Uncharacterized protein</fullName>
    </submittedName>
</protein>
<comment type="caution">
    <text evidence="1">The sequence shown here is derived from an EMBL/GenBank/DDBJ whole genome shotgun (WGS) entry which is preliminary data.</text>
</comment>
<dbReference type="AlphaFoldDB" id="A0A3L8S368"/>
<reference evidence="1 2" key="1">
    <citation type="journal article" date="2018" name="Proc. R. Soc. B">
        <title>A non-coding region near Follistatin controls head colour polymorphism in the Gouldian finch.</title>
        <authorList>
            <person name="Toomey M.B."/>
            <person name="Marques C.I."/>
            <person name="Andrade P."/>
            <person name="Araujo P.M."/>
            <person name="Sabatino S."/>
            <person name="Gazda M.A."/>
            <person name="Afonso S."/>
            <person name="Lopes R.J."/>
            <person name="Corbo J.C."/>
            <person name="Carneiro M."/>
        </authorList>
    </citation>
    <scope>NUCLEOTIDE SEQUENCE [LARGE SCALE GENOMIC DNA]</scope>
    <source>
        <strain evidence="1">Red01</strain>
        <tissue evidence="1">Muscle</tissue>
    </source>
</reference>
<dbReference type="EMBL" id="QUSF01000072">
    <property type="protein sequence ID" value="RLV96406.1"/>
    <property type="molecule type" value="Genomic_DNA"/>
</dbReference>
<dbReference type="Proteomes" id="UP000276834">
    <property type="component" value="Unassembled WGS sequence"/>
</dbReference>
<keyword evidence="2" id="KW-1185">Reference proteome</keyword>